<organism evidence="4 6">
    <name type="scientific">Pichia kudriavzevii</name>
    <name type="common">Yeast</name>
    <name type="synonym">Issatchenkia orientalis</name>
    <dbReference type="NCBI Taxonomy" id="4909"/>
    <lineage>
        <taxon>Eukaryota</taxon>
        <taxon>Fungi</taxon>
        <taxon>Dikarya</taxon>
        <taxon>Ascomycota</taxon>
        <taxon>Saccharomycotina</taxon>
        <taxon>Pichiomycetes</taxon>
        <taxon>Pichiales</taxon>
        <taxon>Pichiaceae</taxon>
        <taxon>Pichia</taxon>
    </lineage>
</organism>
<dbReference type="InterPro" id="IPR013922">
    <property type="entry name" value="Cyclin_PHO80-like"/>
</dbReference>
<dbReference type="InterPro" id="IPR006671">
    <property type="entry name" value="Cyclin_N"/>
</dbReference>
<keyword evidence="8" id="KW-1185">Reference proteome</keyword>
<dbReference type="PANTHER" id="PTHR15615:SF10">
    <property type="entry name" value="PHO85 CYCLIN-2-RELATED"/>
    <property type="match status" value="1"/>
</dbReference>
<dbReference type="SUPFAM" id="SSF47954">
    <property type="entry name" value="Cyclin-like"/>
    <property type="match status" value="1"/>
</dbReference>
<dbReference type="STRING" id="4909.A0A099NY04"/>
<dbReference type="AlphaFoldDB" id="A0A099NY04"/>
<evidence type="ECO:0000313" key="7">
    <source>
        <dbReference type="Proteomes" id="UP000195871"/>
    </source>
</evidence>
<feature type="compositionally biased region" description="Low complexity" evidence="1">
    <location>
        <begin position="233"/>
        <end position="254"/>
    </location>
</feature>
<dbReference type="KEGG" id="pkz:C5L36_0C08190"/>
<proteinExistence type="predicted"/>
<dbReference type="CDD" id="cd20557">
    <property type="entry name" value="CYCLIN_ScPCL1-like"/>
    <property type="match status" value="1"/>
</dbReference>
<dbReference type="GeneID" id="40384700"/>
<dbReference type="GO" id="GO:0000307">
    <property type="term" value="C:cyclin-dependent protein kinase holoenzyme complex"/>
    <property type="evidence" value="ECO:0007669"/>
    <property type="project" value="UniProtKB-ARBA"/>
</dbReference>
<dbReference type="Pfam" id="PF00134">
    <property type="entry name" value="Cyclin_N"/>
    <property type="match status" value="1"/>
</dbReference>
<reference evidence="3 8" key="4">
    <citation type="submission" date="2018-06" db="EMBL/GenBank/DDBJ databases">
        <title>Population genomics shows no distinction between pathogenic Candida krusei and environmental Pichia kudriavzevii: One species, four names.</title>
        <authorList>
            <person name="Douglass A.P."/>
            <person name="Offei B."/>
            <person name="Braun-Galleani S."/>
            <person name="Coughlan A.Y."/>
            <person name="Martos A."/>
            <person name="Ortiz-Merino R.A."/>
            <person name="Byrne K.P."/>
            <person name="Wolfe K.H."/>
        </authorList>
    </citation>
    <scope>NUCLEOTIDE SEQUENCE [LARGE SCALE GENOMIC DNA]</scope>
    <source>
        <strain evidence="3 8">CBS573</strain>
    </source>
</reference>
<dbReference type="HOGENOM" id="CLU_018149_0_0_1"/>
<dbReference type="VEuPathDB" id="FungiDB:C5L36_0C08190"/>
<dbReference type="GO" id="GO:0005634">
    <property type="term" value="C:nucleus"/>
    <property type="evidence" value="ECO:0007669"/>
    <property type="project" value="TreeGrafter"/>
</dbReference>
<dbReference type="PANTHER" id="PTHR15615">
    <property type="match status" value="1"/>
</dbReference>
<sequence length="355" mass="40826">MSDLEALYIFLNRSITTEMIHFLCSTTTSIIQVHQKTQENALNNYGYPSPPQSPTKSKHSIPSLYHFIKRLIEHSHVQVTTLMTTLIYLNRLKEVIPPNSVGMETTHHRIFLGSLLIAAKYTNDSSPMNKHWTTYTDGLLTLREVNALEIEMIQYIGWDHLRFQNEDLIKCLAYFLEPIKRKLRMKQEHKITDQLNQLQYVQQQEREQQQQHRELLEKQRQQREQQREQQHHSLTQSSTSSSLPSLVSSTSTSSSSTFASLMSATLPRKGSMQSLQSEIKMELESPSVSALEKDNNLRIPLRPLRLKPQNKPSAIPNTKRMSSVNLAAIDTLNSSLNRMSLNFSSIDLNEPLQSI</sequence>
<evidence type="ECO:0000313" key="3">
    <source>
        <dbReference type="EMBL" id="AWU76905.1"/>
    </source>
</evidence>
<dbReference type="GO" id="GO:0016538">
    <property type="term" value="F:cyclin-dependent protein serine/threonine kinase regulator activity"/>
    <property type="evidence" value="ECO:0007669"/>
    <property type="project" value="TreeGrafter"/>
</dbReference>
<dbReference type="Proteomes" id="UP000249293">
    <property type="component" value="Chromosome 3"/>
</dbReference>
<evidence type="ECO:0000313" key="5">
    <source>
        <dbReference type="EMBL" id="OUT24446.1"/>
    </source>
</evidence>
<dbReference type="RefSeq" id="XP_029322382.1">
    <property type="nucleotide sequence ID" value="XM_029466522.1"/>
</dbReference>
<reference evidence="6" key="1">
    <citation type="journal article" date="2014" name="Microb. Cell Fact.">
        <title>Exploiting Issatchenkia orientalis SD108 for succinic acid production.</title>
        <authorList>
            <person name="Xiao H."/>
            <person name="Shao Z."/>
            <person name="Jiang Y."/>
            <person name="Dole S."/>
            <person name="Zhao H."/>
        </authorList>
    </citation>
    <scope>NUCLEOTIDE SEQUENCE [LARGE SCALE GENOMIC DNA]</scope>
    <source>
        <strain evidence="6">SD108</strain>
    </source>
</reference>
<dbReference type="EMBL" id="JQFK01000036">
    <property type="protein sequence ID" value="KGK37460.1"/>
    <property type="molecule type" value="Genomic_DNA"/>
</dbReference>
<feature type="region of interest" description="Disordered" evidence="1">
    <location>
        <begin position="209"/>
        <end position="254"/>
    </location>
</feature>
<dbReference type="OrthoDB" id="10250320at2759"/>
<accession>A0A099NY04</accession>
<dbReference type="EMBL" id="CP028775">
    <property type="protein sequence ID" value="AWU76905.1"/>
    <property type="molecule type" value="Genomic_DNA"/>
</dbReference>
<evidence type="ECO:0000256" key="1">
    <source>
        <dbReference type="SAM" id="MobiDB-lite"/>
    </source>
</evidence>
<protein>
    <recommendedName>
        <fullName evidence="2">Cyclin N-terminal domain-containing protein</fullName>
    </recommendedName>
</protein>
<dbReference type="Proteomes" id="UP000029867">
    <property type="component" value="Unassembled WGS sequence"/>
</dbReference>
<dbReference type="Proteomes" id="UP000195871">
    <property type="component" value="Unassembled WGS sequence"/>
</dbReference>
<dbReference type="EMBL" id="NHMM01000001">
    <property type="protein sequence ID" value="OUT24446.1"/>
    <property type="molecule type" value="Genomic_DNA"/>
</dbReference>
<evidence type="ECO:0000259" key="2">
    <source>
        <dbReference type="Pfam" id="PF00134"/>
    </source>
</evidence>
<evidence type="ECO:0000313" key="8">
    <source>
        <dbReference type="Proteomes" id="UP000249293"/>
    </source>
</evidence>
<reference evidence="4" key="2">
    <citation type="submission" date="2014-08" db="EMBL/GenBank/DDBJ databases">
        <title>Exploiting Issatchenkia orientalis SD108 for Succinic Acid Production.</title>
        <authorList>
            <person name="Xiao H."/>
            <person name="Shao Z."/>
            <person name="Jiang Y."/>
            <person name="Dole S."/>
            <person name="Zhao H."/>
        </authorList>
    </citation>
    <scope>NUCLEOTIDE SEQUENCE [LARGE SCALE GENOMIC DNA]</scope>
    <source>
        <strain evidence="4">SD108</strain>
    </source>
</reference>
<dbReference type="eggNOG" id="KOG1674">
    <property type="taxonomic scope" value="Eukaryota"/>
</dbReference>
<evidence type="ECO:0000313" key="6">
    <source>
        <dbReference type="Proteomes" id="UP000029867"/>
    </source>
</evidence>
<dbReference type="Gene3D" id="1.10.472.10">
    <property type="entry name" value="Cyclin-like"/>
    <property type="match status" value="1"/>
</dbReference>
<dbReference type="GO" id="GO:0019901">
    <property type="term" value="F:protein kinase binding"/>
    <property type="evidence" value="ECO:0007669"/>
    <property type="project" value="InterPro"/>
</dbReference>
<dbReference type="InterPro" id="IPR036915">
    <property type="entry name" value="Cyclin-like_sf"/>
</dbReference>
<feature type="domain" description="Cyclin N-terminal" evidence="2">
    <location>
        <begin position="30"/>
        <end position="159"/>
    </location>
</feature>
<evidence type="ECO:0000313" key="4">
    <source>
        <dbReference type="EMBL" id="KGK37460.1"/>
    </source>
</evidence>
<feature type="compositionally biased region" description="Basic and acidic residues" evidence="1">
    <location>
        <begin position="209"/>
        <end position="231"/>
    </location>
</feature>
<reference evidence="5 7" key="3">
    <citation type="submission" date="2017-05" db="EMBL/GenBank/DDBJ databases">
        <title>The Genome Sequence of Candida krusei Ckrusei653.</title>
        <authorList>
            <person name="Cuomo C."/>
            <person name="Forche A."/>
            <person name="Young S."/>
            <person name="Abouelleil A."/>
            <person name="Cao P."/>
            <person name="Chapman S."/>
            <person name="Cusick C."/>
            <person name="Shea T."/>
            <person name="Nusbaum C."/>
            <person name="Birren B."/>
        </authorList>
    </citation>
    <scope>NUCLEOTIDE SEQUENCE [LARGE SCALE GENOMIC DNA]</scope>
    <source>
        <strain evidence="5 7">Ckrusei653</strain>
    </source>
</reference>
<gene>
    <name evidence="3" type="ORF">C5L36_0C08190</name>
    <name evidence="5" type="ORF">CAS74_000834</name>
    <name evidence="4" type="ORF">JL09_g3397</name>
</gene>
<name>A0A099NY04_PICKU</name>